<protein>
    <submittedName>
        <fullName evidence="1">WYL domain-containing protein</fullName>
    </submittedName>
</protein>
<accession>A0AC61S4X9</accession>
<name>A0AC61S4X9_9BACT</name>
<comment type="caution">
    <text evidence="1">The sequence shown here is derived from an EMBL/GenBank/DDBJ whole genome shotgun (WGS) entry which is preliminary data.</text>
</comment>
<evidence type="ECO:0000313" key="2">
    <source>
        <dbReference type="Proteomes" id="UP000305401"/>
    </source>
</evidence>
<reference evidence="1" key="1">
    <citation type="submission" date="2019-04" db="EMBL/GenBank/DDBJ databases">
        <title>Microbes associate with the intestines of laboratory mice.</title>
        <authorList>
            <person name="Navarre W."/>
            <person name="Wong E."/>
            <person name="Huang K.C."/>
            <person name="Tropini C."/>
            <person name="Ng K."/>
            <person name="Yu B."/>
        </authorList>
    </citation>
    <scope>NUCLEOTIDE SEQUENCE</scope>
    <source>
        <strain evidence="1">NM86_A22</strain>
    </source>
</reference>
<keyword evidence="2" id="KW-1185">Reference proteome</keyword>
<gene>
    <name evidence="1" type="ORF">E5990_06660</name>
</gene>
<organism evidence="1 2">
    <name type="scientific">Muribaculum caecicola</name>
    <dbReference type="NCBI Taxonomy" id="3038144"/>
    <lineage>
        <taxon>Bacteria</taxon>
        <taxon>Pseudomonadati</taxon>
        <taxon>Bacteroidota</taxon>
        <taxon>Bacteroidia</taxon>
        <taxon>Bacteroidales</taxon>
        <taxon>Muribaculaceae</taxon>
        <taxon>Muribaculum</taxon>
    </lineage>
</organism>
<evidence type="ECO:0000313" key="1">
    <source>
        <dbReference type="EMBL" id="THG50161.1"/>
    </source>
</evidence>
<proteinExistence type="predicted"/>
<sequence>MPRDLFSRYVWIIDTLRHYGALTRKEINDLWARSPLSDGNPIPRRTFYTYLRQIEELFKITIQCNQSTFEYSISTTDDHQQSVVSWMLNSASIGNMLNDTAAVADRIFLEDVPSARHFLPQVVDALKQQRQLKISYRAFDRSSTKTGIVLEPYFIKIFRQRWYVTGLNVKEKRLKTYALDRITEAAVTPNQFVMPDNFSPQQYTANSFGIIFDEGEVARVALRVAPRRAKYFRSVPLHHSQSEIIHDNYSIFYYNIKTTPDFVQEILSYGPDVIVLQPPSLRARIAGILAHTQALYAATQSGPAVPPDIDPARH</sequence>
<dbReference type="EMBL" id="SSTG01000072">
    <property type="protein sequence ID" value="THG50161.1"/>
    <property type="molecule type" value="Genomic_DNA"/>
</dbReference>
<dbReference type="Proteomes" id="UP000305401">
    <property type="component" value="Unassembled WGS sequence"/>
</dbReference>